<evidence type="ECO:0000256" key="6">
    <source>
        <dbReference type="RuleBase" id="RU000489"/>
    </source>
</evidence>
<dbReference type="PROSITE" id="PS51910">
    <property type="entry name" value="GH18_2"/>
    <property type="match status" value="1"/>
</dbReference>
<dbReference type="InterPro" id="IPR011583">
    <property type="entry name" value="Chitinase_II/V-like_cat"/>
</dbReference>
<dbReference type="Gene3D" id="3.20.20.80">
    <property type="entry name" value="Glycosidases"/>
    <property type="match status" value="1"/>
</dbReference>
<keyword evidence="4" id="KW-1015">Disulfide bond</keyword>
<dbReference type="SUPFAM" id="SSF57625">
    <property type="entry name" value="Invertebrate chitin-binding proteins"/>
    <property type="match status" value="1"/>
</dbReference>
<evidence type="ECO:0000313" key="11">
    <source>
        <dbReference type="Proteomes" id="UP001283361"/>
    </source>
</evidence>
<name>A0AAE0YVD7_9GAST</name>
<keyword evidence="3 6" id="KW-0378">Hydrolase</keyword>
<dbReference type="CDD" id="cd02872">
    <property type="entry name" value="GH18_chitolectin_chitotriosidase"/>
    <property type="match status" value="1"/>
</dbReference>
<feature type="compositionally biased region" description="Basic and acidic residues" evidence="7">
    <location>
        <begin position="534"/>
        <end position="546"/>
    </location>
</feature>
<evidence type="ECO:0008006" key="12">
    <source>
        <dbReference type="Google" id="ProtNLM"/>
    </source>
</evidence>
<keyword evidence="11" id="KW-1185">Reference proteome</keyword>
<keyword evidence="5 6" id="KW-0326">Glycosidase</keyword>
<evidence type="ECO:0000256" key="2">
    <source>
        <dbReference type="ARBA" id="ARBA00022669"/>
    </source>
</evidence>
<feature type="domain" description="Chitin-binding type-2" evidence="8">
    <location>
        <begin position="624"/>
        <end position="683"/>
    </location>
</feature>
<evidence type="ECO:0000256" key="4">
    <source>
        <dbReference type="ARBA" id="ARBA00023157"/>
    </source>
</evidence>
<dbReference type="InterPro" id="IPR029070">
    <property type="entry name" value="Chitinase_insertion_sf"/>
</dbReference>
<evidence type="ECO:0000259" key="9">
    <source>
        <dbReference type="PROSITE" id="PS51910"/>
    </source>
</evidence>
<dbReference type="InterPro" id="IPR050314">
    <property type="entry name" value="Glycosyl_Hydrlase_18"/>
</dbReference>
<evidence type="ECO:0000256" key="1">
    <source>
        <dbReference type="ARBA" id="ARBA00009121"/>
    </source>
</evidence>
<evidence type="ECO:0000256" key="5">
    <source>
        <dbReference type="ARBA" id="ARBA00023295"/>
    </source>
</evidence>
<dbReference type="SUPFAM" id="SSF51445">
    <property type="entry name" value="(Trans)glycosidases"/>
    <property type="match status" value="1"/>
</dbReference>
<feature type="compositionally biased region" description="Polar residues" evidence="7">
    <location>
        <begin position="468"/>
        <end position="478"/>
    </location>
</feature>
<dbReference type="PANTHER" id="PTHR11177:SF317">
    <property type="entry name" value="CHITINASE 12-RELATED"/>
    <property type="match status" value="1"/>
</dbReference>
<feature type="region of interest" description="Disordered" evidence="7">
    <location>
        <begin position="409"/>
        <end position="442"/>
    </location>
</feature>
<dbReference type="GO" id="GO:0005975">
    <property type="term" value="P:carbohydrate metabolic process"/>
    <property type="evidence" value="ECO:0007669"/>
    <property type="project" value="InterPro"/>
</dbReference>
<dbReference type="InterPro" id="IPR002557">
    <property type="entry name" value="Chitin-bd_dom"/>
</dbReference>
<dbReference type="PANTHER" id="PTHR11177">
    <property type="entry name" value="CHITINASE"/>
    <property type="match status" value="1"/>
</dbReference>
<dbReference type="FunFam" id="3.10.50.10:FF:000001">
    <property type="entry name" value="Chitinase 3-like 1"/>
    <property type="match status" value="1"/>
</dbReference>
<dbReference type="InterPro" id="IPR001223">
    <property type="entry name" value="Glyco_hydro18_cat"/>
</dbReference>
<organism evidence="10 11">
    <name type="scientific">Elysia crispata</name>
    <name type="common">lettuce slug</name>
    <dbReference type="NCBI Taxonomy" id="231223"/>
    <lineage>
        <taxon>Eukaryota</taxon>
        <taxon>Metazoa</taxon>
        <taxon>Spiralia</taxon>
        <taxon>Lophotrochozoa</taxon>
        <taxon>Mollusca</taxon>
        <taxon>Gastropoda</taxon>
        <taxon>Heterobranchia</taxon>
        <taxon>Euthyneura</taxon>
        <taxon>Panpulmonata</taxon>
        <taxon>Sacoglossa</taxon>
        <taxon>Placobranchoidea</taxon>
        <taxon>Plakobranchidae</taxon>
        <taxon>Elysia</taxon>
    </lineage>
</organism>
<evidence type="ECO:0000259" key="8">
    <source>
        <dbReference type="PROSITE" id="PS50940"/>
    </source>
</evidence>
<dbReference type="SMART" id="SM00636">
    <property type="entry name" value="Glyco_18"/>
    <property type="match status" value="1"/>
</dbReference>
<dbReference type="GO" id="GO:0004568">
    <property type="term" value="F:chitinase activity"/>
    <property type="evidence" value="ECO:0007669"/>
    <property type="project" value="TreeGrafter"/>
</dbReference>
<feature type="domain" description="GH18" evidence="9">
    <location>
        <begin position="14"/>
        <end position="389"/>
    </location>
</feature>
<evidence type="ECO:0000256" key="3">
    <source>
        <dbReference type="ARBA" id="ARBA00022801"/>
    </source>
</evidence>
<gene>
    <name evidence="10" type="ORF">RRG08_010890</name>
</gene>
<feature type="region of interest" description="Disordered" evidence="7">
    <location>
        <begin position="531"/>
        <end position="570"/>
    </location>
</feature>
<dbReference type="EMBL" id="JAWDGP010005337">
    <property type="protein sequence ID" value="KAK3757732.1"/>
    <property type="molecule type" value="Genomic_DNA"/>
</dbReference>
<protein>
    <recommendedName>
        <fullName evidence="12">Chitinase</fullName>
    </recommendedName>
</protein>
<feature type="compositionally biased region" description="Low complexity" evidence="7">
    <location>
        <begin position="418"/>
        <end position="427"/>
    </location>
</feature>
<dbReference type="SMART" id="SM00494">
    <property type="entry name" value="ChtBD2"/>
    <property type="match status" value="1"/>
</dbReference>
<proteinExistence type="inferred from homology"/>
<dbReference type="InterPro" id="IPR001579">
    <property type="entry name" value="Glyco_hydro_18_chit_AS"/>
</dbReference>
<dbReference type="InterPro" id="IPR036508">
    <property type="entry name" value="Chitin-bd_dom_sf"/>
</dbReference>
<dbReference type="AlphaFoldDB" id="A0AAE0YVD7"/>
<dbReference type="GO" id="GO:0008061">
    <property type="term" value="F:chitin binding"/>
    <property type="evidence" value="ECO:0007669"/>
    <property type="project" value="UniProtKB-KW"/>
</dbReference>
<dbReference type="Gene3D" id="2.170.140.10">
    <property type="entry name" value="Chitin binding domain"/>
    <property type="match status" value="1"/>
</dbReference>
<reference evidence="10" key="1">
    <citation type="journal article" date="2023" name="G3 (Bethesda)">
        <title>A reference genome for the long-term kleptoplast-retaining sea slug Elysia crispata morphotype clarki.</title>
        <authorList>
            <person name="Eastman K.E."/>
            <person name="Pendleton A.L."/>
            <person name="Shaikh M.A."/>
            <person name="Suttiyut T."/>
            <person name="Ogas R."/>
            <person name="Tomko P."/>
            <person name="Gavelis G."/>
            <person name="Widhalm J.R."/>
            <person name="Wisecaver J.H."/>
        </authorList>
    </citation>
    <scope>NUCLEOTIDE SEQUENCE</scope>
    <source>
        <strain evidence="10">ECLA1</strain>
    </source>
</reference>
<dbReference type="GO" id="GO:0005576">
    <property type="term" value="C:extracellular region"/>
    <property type="evidence" value="ECO:0007669"/>
    <property type="project" value="InterPro"/>
</dbReference>
<dbReference type="Proteomes" id="UP001283361">
    <property type="component" value="Unassembled WGS sequence"/>
</dbReference>
<dbReference type="GO" id="GO:0006032">
    <property type="term" value="P:chitin catabolic process"/>
    <property type="evidence" value="ECO:0007669"/>
    <property type="project" value="TreeGrafter"/>
</dbReference>
<feature type="compositionally biased region" description="Basic residues" evidence="7">
    <location>
        <begin position="431"/>
        <end position="442"/>
    </location>
</feature>
<comment type="similarity">
    <text evidence="1">Belongs to the glycosyl hydrolase 18 family. Chitinase class II subfamily.</text>
</comment>
<feature type="region of interest" description="Disordered" evidence="7">
    <location>
        <begin position="456"/>
        <end position="497"/>
    </location>
</feature>
<dbReference type="PROSITE" id="PS01095">
    <property type="entry name" value="GH18_1"/>
    <property type="match status" value="1"/>
</dbReference>
<sequence>MSAVTQSCDGDCWKKIFCYYSSFAQTREGPGNFLPEDIDPHLCTHIIYAFVDITSDGRDLAPFNRNDQGPSGLYSRTLALKKKNRSLKVLLAVGGWQIGSKPFIPMVRSEENRRTWVANVITYLRRHGFDGFDVDWEFPATRGSPPDDKFKFTLLMKELYEAFAREAEDTGHDKLILTMATASGTYYISQSYEPEKVIRYLDYMLLMTYNYHGQWEKTTGHHSGLYPHRNDPKYGEMAQLYQEWSINYWLDVGIPKDKLIVGIPTYAMSFTLADQSQTGVGAPAIGGGRMGKYTKETGILAYYEICENLRENGWDSEWIEEQAVPYAYGADQWAGYENIRSVTLKAKNILERDLAGAFVWSVEMGDYRGTCGQGPYPLLSAIHDVMGPNQDSAKDRWEHQPPQIEEIKSRDKEQNALASASSSSPPAQKKTPVHGQRKMKLRRKKLWRKAKYLTSTTEEYENTQNTEVSVTTHSSIAETSGDKKDRRTAPTYTTSRPWYRDASEQKFGGWRQGAGISSSWKKWKKRARKVAAAADKDLAKTSHSSDRGQTQNGEDDGQVPESQWWSGLHDDRVNARATGRPRYIPTGPATQSHVTTTTEYVQEKVGVDRVETATAVSASAGASKDYCQDFGFGTFAHPTACDLFIICLPGSWRKYPPHVMSCPIGTRFDPSLKICNYAARVPC</sequence>
<feature type="compositionally biased region" description="Low complexity" evidence="7">
    <location>
        <begin position="456"/>
        <end position="467"/>
    </location>
</feature>
<keyword evidence="2" id="KW-0147">Chitin-binding</keyword>
<evidence type="ECO:0000256" key="7">
    <source>
        <dbReference type="SAM" id="MobiDB-lite"/>
    </source>
</evidence>
<dbReference type="SUPFAM" id="SSF54556">
    <property type="entry name" value="Chitinase insertion domain"/>
    <property type="match status" value="1"/>
</dbReference>
<dbReference type="PROSITE" id="PS50940">
    <property type="entry name" value="CHIT_BIND_II"/>
    <property type="match status" value="1"/>
</dbReference>
<evidence type="ECO:0000313" key="10">
    <source>
        <dbReference type="EMBL" id="KAK3757732.1"/>
    </source>
</evidence>
<dbReference type="Gene3D" id="3.10.50.10">
    <property type="match status" value="1"/>
</dbReference>
<dbReference type="Pfam" id="PF00704">
    <property type="entry name" value="Glyco_hydro_18"/>
    <property type="match status" value="1"/>
</dbReference>
<comment type="caution">
    <text evidence="10">The sequence shown here is derived from an EMBL/GenBank/DDBJ whole genome shotgun (WGS) entry which is preliminary data.</text>
</comment>
<dbReference type="InterPro" id="IPR017853">
    <property type="entry name" value="GH"/>
</dbReference>
<dbReference type="Pfam" id="PF01607">
    <property type="entry name" value="CBM_14"/>
    <property type="match status" value="1"/>
</dbReference>
<accession>A0AAE0YVD7</accession>